<dbReference type="Gene3D" id="2.60.120.620">
    <property type="entry name" value="q2cbj1_9rhob like domain"/>
    <property type="match status" value="1"/>
</dbReference>
<evidence type="ECO:0000313" key="2">
    <source>
        <dbReference type="Proteomes" id="UP001629244"/>
    </source>
</evidence>
<reference evidence="1 2" key="1">
    <citation type="submission" date="2024-06" db="EMBL/GenBank/DDBJ databases">
        <authorList>
            <person name="Kaempfer P."/>
            <person name="Viver T."/>
        </authorList>
    </citation>
    <scope>NUCLEOTIDE SEQUENCE [LARGE SCALE GENOMIC DNA]</scope>
    <source>
        <strain evidence="1 2">ST-64</strain>
    </source>
</reference>
<protein>
    <submittedName>
        <fullName evidence="1">Phytanoyl-CoA dioxygenase family protein</fullName>
    </submittedName>
</protein>
<dbReference type="SUPFAM" id="SSF51197">
    <property type="entry name" value="Clavaminate synthase-like"/>
    <property type="match status" value="1"/>
</dbReference>
<comment type="caution">
    <text evidence="1">The sequence shown here is derived from an EMBL/GenBank/DDBJ whole genome shotgun (WGS) entry which is preliminary data.</text>
</comment>
<dbReference type="EMBL" id="JBELQC010000002">
    <property type="protein sequence ID" value="MFL9841754.1"/>
    <property type="molecule type" value="Genomic_DNA"/>
</dbReference>
<keyword evidence="1" id="KW-0560">Oxidoreductase</keyword>
<gene>
    <name evidence="1" type="ORF">ABS767_12330</name>
</gene>
<dbReference type="GO" id="GO:0051213">
    <property type="term" value="F:dioxygenase activity"/>
    <property type="evidence" value="ECO:0007669"/>
    <property type="project" value="UniProtKB-KW"/>
</dbReference>
<proteinExistence type="predicted"/>
<dbReference type="Pfam" id="PF05721">
    <property type="entry name" value="PhyH"/>
    <property type="match status" value="1"/>
</dbReference>
<accession>A0ABW8YN91</accession>
<keyword evidence="2" id="KW-1185">Reference proteome</keyword>
<keyword evidence="1" id="KW-0223">Dioxygenase</keyword>
<dbReference type="PANTHER" id="PTHR31630">
    <property type="entry name" value="PHYTANOYL-COA DIOXYGENASE-RELATED-RELATED"/>
    <property type="match status" value="1"/>
</dbReference>
<dbReference type="Proteomes" id="UP001629244">
    <property type="component" value="Unassembled WGS sequence"/>
</dbReference>
<name>A0ABW8YN91_9SPHN</name>
<sequence>MQASASLREIRGFEALWAELTFRVPRVVRHDQSERMLIDTLGLGLEQLIQYLGSERPELIAFEHWVIATAGRPDPLTVARYHATLDGAPLPTEVQARLAAIDAMPNVLDTDDLAQWEREGWVTLRHAISRDEAAEVAALLWRLLDADPARPESWYGQKLNGIMVQHFQNSALEIARRAPRVHKAFAQLWGTSDLWCIVDRLSFNPPETAERPFQGPKMHWDVSLAPPIPFATQGILYLTDTATDQGAFALLPGFHHRLDAWLEEIGDTDPRMVHLDPQAVPIAAGAGDLIIWRNDLPHGASPNRSTRPRLAQYVNFYAPTLTTNRLWR</sequence>
<dbReference type="InterPro" id="IPR008775">
    <property type="entry name" value="Phytyl_CoA_dOase-like"/>
</dbReference>
<dbReference type="RefSeq" id="WP_408078759.1">
    <property type="nucleotide sequence ID" value="NZ_JBELQC010000002.1"/>
</dbReference>
<dbReference type="PANTHER" id="PTHR31630:SF6">
    <property type="entry name" value="PHYTANOYL-COA DIOXYGENASE-RELATED"/>
    <property type="match status" value="1"/>
</dbReference>
<evidence type="ECO:0000313" key="1">
    <source>
        <dbReference type="EMBL" id="MFL9841754.1"/>
    </source>
</evidence>
<organism evidence="1 2">
    <name type="scientific">Sphingomonas plantiphila</name>
    <dbReference type="NCBI Taxonomy" id="3163295"/>
    <lineage>
        <taxon>Bacteria</taxon>
        <taxon>Pseudomonadati</taxon>
        <taxon>Pseudomonadota</taxon>
        <taxon>Alphaproteobacteria</taxon>
        <taxon>Sphingomonadales</taxon>
        <taxon>Sphingomonadaceae</taxon>
        <taxon>Sphingomonas</taxon>
    </lineage>
</organism>